<dbReference type="InterPro" id="IPR013216">
    <property type="entry name" value="Methyltransf_11"/>
</dbReference>
<dbReference type="GO" id="GO:0032259">
    <property type="term" value="P:methylation"/>
    <property type="evidence" value="ECO:0007669"/>
    <property type="project" value="UniProtKB-KW"/>
</dbReference>
<evidence type="ECO:0000313" key="3">
    <source>
        <dbReference type="Proteomes" id="UP001596337"/>
    </source>
</evidence>
<sequence length="211" mass="23354">MRHHRIFAALYDKMIGLCERAGFRDARADLLGQAHGRVLEIGAGTGLNLSHYTADVDDLVLLEPDRFMAARLRDRIAADPSLPASVTVINEPAEHLPFDDESFDCVVSTLVLCTVDDPEQTVAEVARVLRPGGRLLCLEHVRSSSSERLARWQDRLDLPWGWFAGGCHPNRDTARILRASRLDVESLDHGEMPKEIGPLIRPMISGAVTKA</sequence>
<name>A0ABW2BU66_9PSEU</name>
<dbReference type="EC" id="2.1.1.-" evidence="2"/>
<keyword evidence="2" id="KW-0808">Transferase</keyword>
<dbReference type="PANTHER" id="PTHR45036">
    <property type="entry name" value="METHYLTRANSFERASE LIKE 7B"/>
    <property type="match status" value="1"/>
</dbReference>
<dbReference type="PANTHER" id="PTHR45036:SF1">
    <property type="entry name" value="METHYLTRANSFERASE LIKE 7A"/>
    <property type="match status" value="1"/>
</dbReference>
<comment type="caution">
    <text evidence="2">The sequence shown here is derived from an EMBL/GenBank/DDBJ whole genome shotgun (WGS) entry which is preliminary data.</text>
</comment>
<evidence type="ECO:0000313" key="2">
    <source>
        <dbReference type="EMBL" id="MFC6866014.1"/>
    </source>
</evidence>
<dbReference type="GO" id="GO:0008168">
    <property type="term" value="F:methyltransferase activity"/>
    <property type="evidence" value="ECO:0007669"/>
    <property type="project" value="UniProtKB-KW"/>
</dbReference>
<feature type="domain" description="Methyltransferase type 11" evidence="1">
    <location>
        <begin position="39"/>
        <end position="137"/>
    </location>
</feature>
<dbReference type="Pfam" id="PF08241">
    <property type="entry name" value="Methyltransf_11"/>
    <property type="match status" value="1"/>
</dbReference>
<dbReference type="SUPFAM" id="SSF53335">
    <property type="entry name" value="S-adenosyl-L-methionine-dependent methyltransferases"/>
    <property type="match status" value="1"/>
</dbReference>
<proteinExistence type="predicted"/>
<dbReference type="InterPro" id="IPR029063">
    <property type="entry name" value="SAM-dependent_MTases_sf"/>
</dbReference>
<accession>A0ABW2BU66</accession>
<dbReference type="InterPro" id="IPR052356">
    <property type="entry name" value="Thiol_S-MT"/>
</dbReference>
<evidence type="ECO:0000259" key="1">
    <source>
        <dbReference type="Pfam" id="PF08241"/>
    </source>
</evidence>
<dbReference type="CDD" id="cd02440">
    <property type="entry name" value="AdoMet_MTases"/>
    <property type="match status" value="1"/>
</dbReference>
<keyword evidence="3" id="KW-1185">Reference proteome</keyword>
<protein>
    <submittedName>
        <fullName evidence="2">Class I SAM-dependent methyltransferase</fullName>
        <ecNumber evidence="2">2.1.1.-</ecNumber>
    </submittedName>
</protein>
<dbReference type="Proteomes" id="UP001596337">
    <property type="component" value="Unassembled WGS sequence"/>
</dbReference>
<gene>
    <name evidence="2" type="ORF">ACFQGD_02525</name>
</gene>
<organism evidence="2 3">
    <name type="scientific">Haloechinothrix salitolerans</name>
    <dbReference type="NCBI Taxonomy" id="926830"/>
    <lineage>
        <taxon>Bacteria</taxon>
        <taxon>Bacillati</taxon>
        <taxon>Actinomycetota</taxon>
        <taxon>Actinomycetes</taxon>
        <taxon>Pseudonocardiales</taxon>
        <taxon>Pseudonocardiaceae</taxon>
        <taxon>Haloechinothrix</taxon>
    </lineage>
</organism>
<reference evidence="3" key="1">
    <citation type="journal article" date="2019" name="Int. J. Syst. Evol. Microbiol.">
        <title>The Global Catalogue of Microorganisms (GCM) 10K type strain sequencing project: providing services to taxonomists for standard genome sequencing and annotation.</title>
        <authorList>
            <consortium name="The Broad Institute Genomics Platform"/>
            <consortium name="The Broad Institute Genome Sequencing Center for Infectious Disease"/>
            <person name="Wu L."/>
            <person name="Ma J."/>
        </authorList>
    </citation>
    <scope>NUCLEOTIDE SEQUENCE [LARGE SCALE GENOMIC DNA]</scope>
    <source>
        <strain evidence="3">KCTC 32255</strain>
    </source>
</reference>
<dbReference type="EMBL" id="JBHSXX010000001">
    <property type="protein sequence ID" value="MFC6866014.1"/>
    <property type="molecule type" value="Genomic_DNA"/>
</dbReference>
<dbReference type="RefSeq" id="WP_345406816.1">
    <property type="nucleotide sequence ID" value="NZ_BAABLA010000123.1"/>
</dbReference>
<dbReference type="Gene3D" id="3.40.50.150">
    <property type="entry name" value="Vaccinia Virus protein VP39"/>
    <property type="match status" value="1"/>
</dbReference>
<keyword evidence="2" id="KW-0489">Methyltransferase</keyword>